<feature type="coiled-coil region" evidence="6">
    <location>
        <begin position="471"/>
        <end position="526"/>
    </location>
</feature>
<feature type="compositionally biased region" description="Polar residues" evidence="7">
    <location>
        <begin position="609"/>
        <end position="618"/>
    </location>
</feature>
<dbReference type="InterPro" id="IPR038558">
    <property type="entry name" value="SAS-6_N_sf"/>
</dbReference>
<evidence type="ECO:0000313" key="10">
    <source>
        <dbReference type="Proteomes" id="UP000440578"/>
    </source>
</evidence>
<feature type="region of interest" description="Disordered" evidence="7">
    <location>
        <begin position="572"/>
        <end position="681"/>
    </location>
</feature>
<accession>A0A6A4VNY4</accession>
<dbReference type="OrthoDB" id="49058at2759"/>
<evidence type="ECO:0000313" key="9">
    <source>
        <dbReference type="EMBL" id="KAF0294609.1"/>
    </source>
</evidence>
<keyword evidence="10" id="KW-1185">Reference proteome</keyword>
<protein>
    <submittedName>
        <fullName evidence="9">Spindle assembly abnormal protein 6</fullName>
    </submittedName>
</protein>
<evidence type="ECO:0000256" key="3">
    <source>
        <dbReference type="ARBA" id="ARBA00023054"/>
    </source>
</evidence>
<gene>
    <name evidence="9" type="primary">sass6</name>
    <name evidence="9" type="ORF">FJT64_007735</name>
</gene>
<dbReference type="GO" id="GO:0005813">
    <property type="term" value="C:centrosome"/>
    <property type="evidence" value="ECO:0007669"/>
    <property type="project" value="UniProtKB-SubCell"/>
</dbReference>
<organism evidence="9 10">
    <name type="scientific">Amphibalanus amphitrite</name>
    <name type="common">Striped barnacle</name>
    <name type="synonym">Balanus amphitrite</name>
    <dbReference type="NCBI Taxonomy" id="1232801"/>
    <lineage>
        <taxon>Eukaryota</taxon>
        <taxon>Metazoa</taxon>
        <taxon>Ecdysozoa</taxon>
        <taxon>Arthropoda</taxon>
        <taxon>Crustacea</taxon>
        <taxon>Multicrustacea</taxon>
        <taxon>Cirripedia</taxon>
        <taxon>Thoracica</taxon>
        <taxon>Thoracicalcarea</taxon>
        <taxon>Balanomorpha</taxon>
        <taxon>Balanoidea</taxon>
        <taxon>Balanidae</taxon>
        <taxon>Amphibalaninae</taxon>
        <taxon>Amphibalanus</taxon>
    </lineage>
</organism>
<evidence type="ECO:0000256" key="4">
    <source>
        <dbReference type="ARBA" id="ARBA00023212"/>
    </source>
</evidence>
<evidence type="ECO:0000256" key="5">
    <source>
        <dbReference type="ARBA" id="ARBA00023306"/>
    </source>
</evidence>
<evidence type="ECO:0000256" key="1">
    <source>
        <dbReference type="ARBA" id="ARBA00004300"/>
    </source>
</evidence>
<reference evidence="9 10" key="1">
    <citation type="submission" date="2019-07" db="EMBL/GenBank/DDBJ databases">
        <title>Draft genome assembly of a fouling barnacle, Amphibalanus amphitrite (Darwin, 1854): The first reference genome for Thecostraca.</title>
        <authorList>
            <person name="Kim W."/>
        </authorList>
    </citation>
    <scope>NUCLEOTIDE SEQUENCE [LARGE SCALE GENOMIC DNA]</scope>
    <source>
        <strain evidence="9">SNU_AA5</strain>
        <tissue evidence="9">Soma without cirri and trophi</tissue>
    </source>
</reference>
<feature type="compositionally biased region" description="Polar residues" evidence="7">
    <location>
        <begin position="572"/>
        <end position="590"/>
    </location>
</feature>
<dbReference type="AlphaFoldDB" id="A0A6A4VNY4"/>
<keyword evidence="3 6" id="KW-0175">Coiled coil</keyword>
<keyword evidence="5" id="KW-0131">Cell cycle</keyword>
<keyword evidence="2" id="KW-0963">Cytoplasm</keyword>
<feature type="coiled-coil region" evidence="6">
    <location>
        <begin position="185"/>
        <end position="316"/>
    </location>
</feature>
<keyword evidence="4" id="KW-0206">Cytoskeleton</keyword>
<evidence type="ECO:0000256" key="2">
    <source>
        <dbReference type="ARBA" id="ARBA00022490"/>
    </source>
</evidence>
<sequence length="681" mass="76765">MDSVQTLRCPVLHKHGPDQQQQRSDITIQIDQSAMVNTPSKTLKIMLTSDEDPFFHYVLTLREDSFSQLRSAQGLLVDFAQFPRKFTELVEQCVGEAAGSESPRFSLHVDTAGCGDRQALLEVVEVNPFRHLSHIALRLAAASDSDLKLYLAKTIKTIKVVAGVEELQSERERRSSAEQSHTSQLRHTQELLAQRSSQLEQLRAELQQLSTTSSSQLQQQLAAERDKARQAQWEEQQKQQAERQRLVEQHRQQTQQLEQRAETLDRQCRQLTETKYKQEVRCREVESQLKALETEHRQLKQEVAALRRQNASLDEEYHGKANQQLRTRVAVLETEVRDQHQLLQRQEQLQQAAQQSKRVDLTIPFYRPFSVSVDQERLESQVTELQSTLTRREKTVKTVSQDLLKANDIIRKLQAETKAHHAKLKLRNQIAVEQERVVVVYLVGTVTQLCVSLFQLKLRSQITLKLRSQIAVEQERLLTEAAEQRQQLEQQLRETSERQTAAAARSDQLQAEVAELQAKLETAHKLAKTNENVINWLNKQLNDLQSQPRGRPPVAGYFHGQAGSLTSASDLRTTLGSAPSASTPVSSLSTPRLREPPADSAAAAARTGEQASSRSDTLGSKGIGTAPAPRGMPPRPPLQDATNTDQPLAARYLQAAKGERPRQPAEPVRIAGLVRRPLPAQ</sequence>
<dbReference type="GO" id="GO:0007099">
    <property type="term" value="P:centriole replication"/>
    <property type="evidence" value="ECO:0007669"/>
    <property type="project" value="TreeGrafter"/>
</dbReference>
<dbReference type="PANTHER" id="PTHR44281">
    <property type="entry name" value="SPINDLE ASSEMBLY ABNORMAL PROTEIN 6 HOMOLOG"/>
    <property type="match status" value="1"/>
</dbReference>
<dbReference type="InterPro" id="IPR032396">
    <property type="entry name" value="SAS-6_N"/>
</dbReference>
<dbReference type="EMBL" id="VIIS01001674">
    <property type="protein sequence ID" value="KAF0294609.1"/>
    <property type="molecule type" value="Genomic_DNA"/>
</dbReference>
<feature type="domain" description="Spindle assembly abnormal protein 6 N-terminal" evidence="8">
    <location>
        <begin position="17"/>
        <end position="139"/>
    </location>
</feature>
<proteinExistence type="predicted"/>
<dbReference type="GO" id="GO:0005814">
    <property type="term" value="C:centriole"/>
    <property type="evidence" value="ECO:0007669"/>
    <property type="project" value="TreeGrafter"/>
</dbReference>
<dbReference type="Gene3D" id="2.170.210.20">
    <property type="entry name" value="Spindle assembly abnormal protein 6, N-terminal domain"/>
    <property type="match status" value="1"/>
</dbReference>
<evidence type="ECO:0000256" key="7">
    <source>
        <dbReference type="SAM" id="MobiDB-lite"/>
    </source>
</evidence>
<dbReference type="Pfam" id="PF16531">
    <property type="entry name" value="SAS-6_N"/>
    <property type="match status" value="1"/>
</dbReference>
<name>A0A6A4VNY4_AMPAM</name>
<evidence type="ECO:0000259" key="8">
    <source>
        <dbReference type="Pfam" id="PF16531"/>
    </source>
</evidence>
<dbReference type="Proteomes" id="UP000440578">
    <property type="component" value="Unassembled WGS sequence"/>
</dbReference>
<dbReference type="CDD" id="cd10142">
    <property type="entry name" value="HD_SAS6_N"/>
    <property type="match status" value="1"/>
</dbReference>
<evidence type="ECO:0000256" key="6">
    <source>
        <dbReference type="SAM" id="Coils"/>
    </source>
</evidence>
<comment type="caution">
    <text evidence="9">The sequence shown here is derived from an EMBL/GenBank/DDBJ whole genome shotgun (WGS) entry which is preliminary data.</text>
</comment>
<comment type="subcellular location">
    <subcellularLocation>
        <location evidence="1">Cytoplasm</location>
        <location evidence="1">Cytoskeleton</location>
        <location evidence="1">Microtubule organizing center</location>
        <location evidence="1">Centrosome</location>
    </subcellularLocation>
</comment>
<dbReference type="PANTHER" id="PTHR44281:SF2">
    <property type="entry name" value="SPINDLE ASSEMBLY ABNORMAL PROTEIN 6 HOMOLOG"/>
    <property type="match status" value="1"/>
</dbReference>